<accession>A0A137NQ95</accession>
<dbReference type="SUPFAM" id="SSF53756">
    <property type="entry name" value="UDP-Glycosyltransferase/glycogen phosphorylase"/>
    <property type="match status" value="1"/>
</dbReference>
<evidence type="ECO:0000313" key="2">
    <source>
        <dbReference type="EMBL" id="KXN64926.1"/>
    </source>
</evidence>
<keyword evidence="3" id="KW-1185">Reference proteome</keyword>
<feature type="chain" id="PRO_5007293914" description="Glycosyltransferase family 1 protein" evidence="1">
    <location>
        <begin position="19"/>
        <end position="194"/>
    </location>
</feature>
<dbReference type="EMBL" id="KQ965062">
    <property type="protein sequence ID" value="KXN64926.1"/>
    <property type="molecule type" value="Genomic_DNA"/>
</dbReference>
<gene>
    <name evidence="2" type="ORF">CONCODRAFT_13680</name>
</gene>
<feature type="signal peptide" evidence="1">
    <location>
        <begin position="1"/>
        <end position="18"/>
    </location>
</feature>
<dbReference type="Gene3D" id="3.40.50.2000">
    <property type="entry name" value="Glycogen Phosphorylase B"/>
    <property type="match status" value="1"/>
</dbReference>
<reference evidence="2 3" key="1">
    <citation type="journal article" date="2015" name="Genome Biol. Evol.">
        <title>Phylogenomic analyses indicate that early fungi evolved digesting cell walls of algal ancestors of land plants.</title>
        <authorList>
            <person name="Chang Y."/>
            <person name="Wang S."/>
            <person name="Sekimoto S."/>
            <person name="Aerts A.L."/>
            <person name="Choi C."/>
            <person name="Clum A."/>
            <person name="LaButti K.M."/>
            <person name="Lindquist E.A."/>
            <person name="Yee Ngan C."/>
            <person name="Ohm R.A."/>
            <person name="Salamov A.A."/>
            <person name="Grigoriev I.V."/>
            <person name="Spatafora J.W."/>
            <person name="Berbee M.L."/>
        </authorList>
    </citation>
    <scope>NUCLEOTIDE SEQUENCE [LARGE SCALE GENOMIC DNA]</scope>
    <source>
        <strain evidence="2 3">NRRL 28638</strain>
    </source>
</reference>
<dbReference type="Proteomes" id="UP000070444">
    <property type="component" value="Unassembled WGS sequence"/>
</dbReference>
<dbReference type="OrthoDB" id="5835829at2759"/>
<proteinExistence type="predicted"/>
<protein>
    <recommendedName>
        <fullName evidence="4">Glycosyltransferase family 1 protein</fullName>
    </recommendedName>
</protein>
<dbReference type="AlphaFoldDB" id="A0A137NQ95"/>
<organism evidence="2 3">
    <name type="scientific">Conidiobolus coronatus (strain ATCC 28846 / CBS 209.66 / NRRL 28638)</name>
    <name type="common">Delacroixia coronata</name>
    <dbReference type="NCBI Taxonomy" id="796925"/>
    <lineage>
        <taxon>Eukaryota</taxon>
        <taxon>Fungi</taxon>
        <taxon>Fungi incertae sedis</taxon>
        <taxon>Zoopagomycota</taxon>
        <taxon>Entomophthoromycotina</taxon>
        <taxon>Entomophthoromycetes</taxon>
        <taxon>Entomophthorales</taxon>
        <taxon>Ancylistaceae</taxon>
        <taxon>Conidiobolus</taxon>
    </lineage>
</organism>
<sequence>MNYLIFIYALLTFPFINSKENDYLSGKPMKIGISFITGSRSHIHYILEITKILNQRGHSIHYLTMDHFKSIGNGYNVTYRSVGNVAMDASNFKLKPFTRKDDFFSGITGIDKYVAEVYTRSFPHYEDFYKTHKPDLMICDFSASSCVDSAAKHNIPLVFNYQALGYAGKPPSYHNVNSGLEPTTIEGLSFLERL</sequence>
<evidence type="ECO:0008006" key="4">
    <source>
        <dbReference type="Google" id="ProtNLM"/>
    </source>
</evidence>
<feature type="non-terminal residue" evidence="2">
    <location>
        <position position="194"/>
    </location>
</feature>
<evidence type="ECO:0000313" key="3">
    <source>
        <dbReference type="Proteomes" id="UP000070444"/>
    </source>
</evidence>
<evidence type="ECO:0000256" key="1">
    <source>
        <dbReference type="SAM" id="SignalP"/>
    </source>
</evidence>
<name>A0A137NQ95_CONC2</name>
<keyword evidence="1" id="KW-0732">Signal</keyword>